<proteinExistence type="predicted"/>
<protein>
    <submittedName>
        <fullName evidence="3">Alpha/beta hydrolase</fullName>
    </submittedName>
</protein>
<keyword evidence="4" id="KW-0614">Plasmid</keyword>
<keyword evidence="1 3" id="KW-0378">Hydrolase</keyword>
<dbReference type="PANTHER" id="PTHR43798:SF31">
    <property type="entry name" value="AB HYDROLASE SUPERFAMILY PROTEIN YCLE"/>
    <property type="match status" value="1"/>
</dbReference>
<geneLocation type="plasmid" evidence="4 5">
    <name>unnamed1</name>
</geneLocation>
<feature type="domain" description="AB hydrolase-1" evidence="2">
    <location>
        <begin position="20"/>
        <end position="102"/>
    </location>
</feature>
<dbReference type="RefSeq" id="WP_268043602.1">
    <property type="nucleotide sequence ID" value="NZ_CP104064.1"/>
</dbReference>
<evidence type="ECO:0000313" key="5">
    <source>
        <dbReference type="Proteomes" id="UP001164803"/>
    </source>
</evidence>
<dbReference type="Proteomes" id="UP001164803">
    <property type="component" value="Plasmid unnamed1"/>
</dbReference>
<evidence type="ECO:0000259" key="2">
    <source>
        <dbReference type="Pfam" id="PF00561"/>
    </source>
</evidence>
<dbReference type="InterPro" id="IPR029058">
    <property type="entry name" value="AB_hydrolase_fold"/>
</dbReference>
<dbReference type="PANTHER" id="PTHR43798">
    <property type="entry name" value="MONOACYLGLYCEROL LIPASE"/>
    <property type="match status" value="1"/>
</dbReference>
<evidence type="ECO:0000313" key="3">
    <source>
        <dbReference type="EMBL" id="WAH36278.1"/>
    </source>
</evidence>
<dbReference type="InterPro" id="IPR000073">
    <property type="entry name" value="AB_hydrolase_1"/>
</dbReference>
<accession>A0ABY6Z064</accession>
<dbReference type="EMBL" id="CP104065">
    <property type="protein sequence ID" value="WAH39401.1"/>
    <property type="molecule type" value="Genomic_DNA"/>
</dbReference>
<dbReference type="EMBL" id="CP104064">
    <property type="protein sequence ID" value="WAH36278.1"/>
    <property type="molecule type" value="Genomic_DNA"/>
</dbReference>
<dbReference type="Proteomes" id="UP001164803">
    <property type="component" value="Chromosome"/>
</dbReference>
<dbReference type="InterPro" id="IPR050266">
    <property type="entry name" value="AB_hydrolase_sf"/>
</dbReference>
<dbReference type="GO" id="GO:0016787">
    <property type="term" value="F:hydrolase activity"/>
    <property type="evidence" value="ECO:0007669"/>
    <property type="project" value="UniProtKB-KW"/>
</dbReference>
<dbReference type="SUPFAM" id="SSF53474">
    <property type="entry name" value="alpha/beta-Hydrolases"/>
    <property type="match status" value="1"/>
</dbReference>
<evidence type="ECO:0000313" key="4">
    <source>
        <dbReference type="EMBL" id="WAH39401.1"/>
    </source>
</evidence>
<dbReference type="Pfam" id="PF00561">
    <property type="entry name" value="Abhydrolase_1"/>
    <property type="match status" value="1"/>
</dbReference>
<evidence type="ECO:0000256" key="1">
    <source>
        <dbReference type="ARBA" id="ARBA00022801"/>
    </source>
</evidence>
<keyword evidence="5" id="KW-1185">Reference proteome</keyword>
<organism evidence="3 5">
    <name type="scientific">Alicyclobacillus dauci</name>
    <dbReference type="NCBI Taxonomy" id="1475485"/>
    <lineage>
        <taxon>Bacteria</taxon>
        <taxon>Bacillati</taxon>
        <taxon>Bacillota</taxon>
        <taxon>Bacilli</taxon>
        <taxon>Bacillales</taxon>
        <taxon>Alicyclobacillaceae</taxon>
        <taxon>Alicyclobacillus</taxon>
    </lineage>
</organism>
<reference evidence="3" key="1">
    <citation type="submission" date="2022-08" db="EMBL/GenBank/DDBJ databases">
        <title>Alicyclobacillus dauci DSM2870, complete genome.</title>
        <authorList>
            <person name="Wang Q."/>
            <person name="Cai R."/>
            <person name="Wang Z."/>
        </authorList>
    </citation>
    <scope>NUCLEOTIDE SEQUENCE</scope>
    <source>
        <strain evidence="3">DSM 28700</strain>
        <plasmid evidence="4">unnamed1</plasmid>
    </source>
</reference>
<sequence>MPLVHINGTHIFYTDNGEGNPIVFIHGLGASNQMFEPQVETFSRQWRVICPDVRGNGRSGRLTGPIGSVLDRQCDDVKLLLDELEIERAVLAGTSYGSRFSW</sequence>
<dbReference type="Gene3D" id="3.40.50.1820">
    <property type="entry name" value="alpha/beta hydrolase"/>
    <property type="match status" value="1"/>
</dbReference>
<gene>
    <name evidence="3" type="ORF">NZD86_18905</name>
    <name evidence="4" type="ORF">NZD86_23115</name>
</gene>
<name>A0ABY6Z064_9BACL</name>